<reference evidence="1" key="1">
    <citation type="submission" date="2021-06" db="EMBL/GenBank/DDBJ databases">
        <title>Bradyrhizobium sp. S2-11-2 Genome sequencing.</title>
        <authorList>
            <person name="Jin L."/>
        </authorList>
    </citation>
    <scope>NUCLEOTIDE SEQUENCE</scope>
    <source>
        <strain evidence="1">S2-11-2</strain>
    </source>
</reference>
<dbReference type="Proteomes" id="UP000680805">
    <property type="component" value="Chromosome"/>
</dbReference>
<dbReference type="EMBL" id="CP076135">
    <property type="protein sequence ID" value="QWG16958.1"/>
    <property type="molecule type" value="Genomic_DNA"/>
</dbReference>
<organism evidence="1 2">
    <name type="scientific">Bradyrhizobium sediminis</name>
    <dbReference type="NCBI Taxonomy" id="2840469"/>
    <lineage>
        <taxon>Bacteria</taxon>
        <taxon>Pseudomonadati</taxon>
        <taxon>Pseudomonadota</taxon>
        <taxon>Alphaproteobacteria</taxon>
        <taxon>Hyphomicrobiales</taxon>
        <taxon>Nitrobacteraceae</taxon>
        <taxon>Bradyrhizobium</taxon>
    </lineage>
</organism>
<dbReference type="RefSeq" id="WP_215612621.1">
    <property type="nucleotide sequence ID" value="NZ_CP076135.1"/>
</dbReference>
<evidence type="ECO:0000313" key="1">
    <source>
        <dbReference type="EMBL" id="QWG16958.1"/>
    </source>
</evidence>
<sequence length="72" mass="8340">MAAVTFQTSAHELRKEQRPITFWADNNNGRIGRLVVSKGGLRWYSGKSLKRHRFLTWSQLEKKLPQIAKLTS</sequence>
<protein>
    <submittedName>
        <fullName evidence="1">Uncharacterized protein</fullName>
    </submittedName>
</protein>
<dbReference type="AlphaFoldDB" id="A0A975NKR0"/>
<proteinExistence type="predicted"/>
<name>A0A975NKR0_9BRAD</name>
<gene>
    <name evidence="1" type="ORF">KMZ68_18490</name>
</gene>
<dbReference type="KEGG" id="bsei:KMZ68_18490"/>
<accession>A0A975NKR0</accession>
<evidence type="ECO:0000313" key="2">
    <source>
        <dbReference type="Proteomes" id="UP000680805"/>
    </source>
</evidence>